<dbReference type="RefSeq" id="WP_420496572.1">
    <property type="nucleotide sequence ID" value="NZ_CP124585.1"/>
</dbReference>
<dbReference type="InterPro" id="IPR023385">
    <property type="entry name" value="YopX-like_C"/>
</dbReference>
<accession>A0AAU6RH12</accession>
<feature type="domain" description="YopX protein" evidence="1">
    <location>
        <begin position="4"/>
        <end position="117"/>
    </location>
</feature>
<dbReference type="AlphaFoldDB" id="A0AAU6RH12"/>
<sequence>MIPKFRAWEHDVKYMNDQVRITYNNFGSNKIFVEVTEGFGWKDVDEKYLMQSTGLHDVNGKEIFEGDIVQCWYEKGFVVMRQGSWFIETDKEHLGALYEYSDEARVIGNIHEHPELLIQPKQ</sequence>
<dbReference type="Pfam" id="PF09643">
    <property type="entry name" value="YopX"/>
    <property type="match status" value="1"/>
</dbReference>
<organism evidence="2">
    <name type="scientific">Macrococcus psychrotolerans</name>
    <dbReference type="NCBI Taxonomy" id="3039389"/>
    <lineage>
        <taxon>Bacteria</taxon>
        <taxon>Bacillati</taxon>
        <taxon>Bacillota</taxon>
        <taxon>Bacilli</taxon>
        <taxon>Bacillales</taxon>
        <taxon>Staphylococcaceae</taxon>
        <taxon>Macrococcus</taxon>
    </lineage>
</organism>
<dbReference type="InterPro" id="IPR019096">
    <property type="entry name" value="YopX_protein"/>
</dbReference>
<gene>
    <name evidence="2" type="ORF">QA540_05030</name>
</gene>
<dbReference type="SUPFAM" id="SSF159006">
    <property type="entry name" value="YopX-like"/>
    <property type="match status" value="1"/>
</dbReference>
<dbReference type="InterPro" id="IPR010024">
    <property type="entry name" value="CHP16711"/>
</dbReference>
<evidence type="ECO:0000313" key="2">
    <source>
        <dbReference type="EMBL" id="WZE69768.1"/>
    </source>
</evidence>
<evidence type="ECO:0000259" key="1">
    <source>
        <dbReference type="Pfam" id="PF09643"/>
    </source>
</evidence>
<reference evidence="2" key="1">
    <citation type="submission" date="2023-04" db="EMBL/GenBank/DDBJ databases">
        <title>Macrococci isolated from food, foodproducing animals, and human clinical materials.</title>
        <authorList>
            <person name="Maslanova I."/>
            <person name="Svec P."/>
            <person name="Sedlacek I."/>
            <person name="Novakova D."/>
            <person name="Keller J.E."/>
            <person name="Schwendener S."/>
            <person name="Finstrlova A."/>
            <person name="Botka T."/>
            <person name="Kovarovic V."/>
            <person name="Petras P."/>
            <person name="Perreten V."/>
            <person name="Pantucek R."/>
        </authorList>
    </citation>
    <scope>NUCLEOTIDE SEQUENCE</scope>
    <source>
        <strain evidence="2">NRL/St 13/116</strain>
    </source>
</reference>
<dbReference type="NCBIfam" id="TIGR01671">
    <property type="entry name" value="phage_TIGR01671"/>
    <property type="match status" value="1"/>
</dbReference>
<protein>
    <submittedName>
        <fullName evidence="2">YopX family protein</fullName>
    </submittedName>
</protein>
<dbReference type="Gene3D" id="2.30.30.290">
    <property type="entry name" value="YopX-like domains"/>
    <property type="match status" value="1"/>
</dbReference>
<proteinExistence type="predicted"/>
<name>A0AAU6RH12_9STAP</name>
<dbReference type="EMBL" id="CP124585">
    <property type="protein sequence ID" value="WZE69768.1"/>
    <property type="molecule type" value="Genomic_DNA"/>
</dbReference>